<keyword evidence="3" id="KW-1185">Reference proteome</keyword>
<feature type="signal peptide" evidence="1">
    <location>
        <begin position="1"/>
        <end position="20"/>
    </location>
</feature>
<accession>A0ABD2PN52</accession>
<evidence type="ECO:0000256" key="1">
    <source>
        <dbReference type="SAM" id="SignalP"/>
    </source>
</evidence>
<keyword evidence="1" id="KW-0732">Signal</keyword>
<reference evidence="2 3" key="1">
    <citation type="submission" date="2024-11" db="EMBL/GenBank/DDBJ databases">
        <title>Adaptive evolution of stress response genes in parasites aligns with host niche diversity.</title>
        <authorList>
            <person name="Hahn C."/>
            <person name="Resl P."/>
        </authorList>
    </citation>
    <scope>NUCLEOTIDE SEQUENCE [LARGE SCALE GENOMIC DNA]</scope>
    <source>
        <strain evidence="2">EGGRZ-B1_66</strain>
        <tissue evidence="2">Body</tissue>
    </source>
</reference>
<feature type="chain" id="PRO_5044777672" evidence="1">
    <location>
        <begin position="21"/>
        <end position="66"/>
    </location>
</feature>
<dbReference type="Proteomes" id="UP001626550">
    <property type="component" value="Unassembled WGS sequence"/>
</dbReference>
<comment type="caution">
    <text evidence="2">The sequence shown here is derived from an EMBL/GenBank/DDBJ whole genome shotgun (WGS) entry which is preliminary data.</text>
</comment>
<gene>
    <name evidence="2" type="ORF">Ciccas_012551</name>
</gene>
<sequence length="66" mass="7439">MRILAKFVLLLRPVIHSAEASLVDQILKALLHITSPELAITNSIDEMEAAQKLFSTFLDEHEHETV</sequence>
<organism evidence="2 3">
    <name type="scientific">Cichlidogyrus casuarinus</name>
    <dbReference type="NCBI Taxonomy" id="1844966"/>
    <lineage>
        <taxon>Eukaryota</taxon>
        <taxon>Metazoa</taxon>
        <taxon>Spiralia</taxon>
        <taxon>Lophotrochozoa</taxon>
        <taxon>Platyhelminthes</taxon>
        <taxon>Monogenea</taxon>
        <taxon>Monopisthocotylea</taxon>
        <taxon>Dactylogyridea</taxon>
        <taxon>Ancyrocephalidae</taxon>
        <taxon>Cichlidogyrus</taxon>
    </lineage>
</organism>
<dbReference type="EMBL" id="JBJKFK010004542">
    <property type="protein sequence ID" value="KAL3308910.1"/>
    <property type="molecule type" value="Genomic_DNA"/>
</dbReference>
<proteinExistence type="predicted"/>
<evidence type="ECO:0000313" key="3">
    <source>
        <dbReference type="Proteomes" id="UP001626550"/>
    </source>
</evidence>
<evidence type="ECO:0000313" key="2">
    <source>
        <dbReference type="EMBL" id="KAL3308910.1"/>
    </source>
</evidence>
<protein>
    <submittedName>
        <fullName evidence="2">Uncharacterized protein</fullName>
    </submittedName>
</protein>
<name>A0ABD2PN52_9PLAT</name>
<dbReference type="AlphaFoldDB" id="A0ABD2PN52"/>